<name>A0A370NX64_9BURK</name>
<protein>
    <submittedName>
        <fullName evidence="3">DNA-binding protein</fullName>
    </submittedName>
</protein>
<keyword evidence="4" id="KW-1185">Reference proteome</keyword>
<dbReference type="GO" id="GO:0003677">
    <property type="term" value="F:DNA binding"/>
    <property type="evidence" value="ECO:0007669"/>
    <property type="project" value="UniProtKB-KW"/>
</dbReference>
<dbReference type="InterPro" id="IPR002878">
    <property type="entry name" value="ChsH2_C"/>
</dbReference>
<proteinExistence type="predicted"/>
<sequence>MKGLGADAEYWNALAEGSLKMQQCSGCGAWHWPAVWRCGECGSWEQGWHEVAPRGRIFTWTRTWHDFGWQAKGLPYVSVIVELDGAGGKRLNGVMADAGLPVRIGQRVTAEPWQFEWEGEAVHGLKWTPVGDESEREA</sequence>
<keyword evidence="3" id="KW-0238">DNA-binding</keyword>
<dbReference type="Pfam" id="PF01796">
    <property type="entry name" value="OB_ChsH2_C"/>
    <property type="match status" value="1"/>
</dbReference>
<evidence type="ECO:0000313" key="4">
    <source>
        <dbReference type="Proteomes" id="UP000255165"/>
    </source>
</evidence>
<comment type="caution">
    <text evidence="3">The sequence shown here is derived from an EMBL/GenBank/DDBJ whole genome shotgun (WGS) entry which is preliminary data.</text>
</comment>
<feature type="domain" description="ChsH2 rubredoxin-like zinc ribbon" evidence="2">
    <location>
        <begin position="11"/>
        <end position="43"/>
    </location>
</feature>
<dbReference type="PANTHER" id="PTHR34075">
    <property type="entry name" value="BLR3430 PROTEIN"/>
    <property type="match status" value="1"/>
</dbReference>
<dbReference type="Gene3D" id="6.10.30.10">
    <property type="match status" value="1"/>
</dbReference>
<evidence type="ECO:0000259" key="1">
    <source>
        <dbReference type="Pfam" id="PF01796"/>
    </source>
</evidence>
<dbReference type="EMBL" id="QKWJ01000011">
    <property type="protein sequence ID" value="RDK10128.1"/>
    <property type="molecule type" value="Genomic_DNA"/>
</dbReference>
<gene>
    <name evidence="3" type="ORF">DN412_12220</name>
</gene>
<dbReference type="InterPro" id="IPR012340">
    <property type="entry name" value="NA-bd_OB-fold"/>
</dbReference>
<evidence type="ECO:0000313" key="3">
    <source>
        <dbReference type="EMBL" id="RDK10128.1"/>
    </source>
</evidence>
<dbReference type="Pfam" id="PF12172">
    <property type="entry name" value="zf-ChsH2"/>
    <property type="match status" value="1"/>
</dbReference>
<dbReference type="InterPro" id="IPR022002">
    <property type="entry name" value="ChsH2_Znr"/>
</dbReference>
<feature type="domain" description="ChsH2 C-terminal OB-fold" evidence="1">
    <location>
        <begin position="48"/>
        <end position="110"/>
    </location>
</feature>
<evidence type="ECO:0000259" key="2">
    <source>
        <dbReference type="Pfam" id="PF12172"/>
    </source>
</evidence>
<dbReference type="AlphaFoldDB" id="A0A370NX64"/>
<organism evidence="3 4">
    <name type="scientific">Cupriavidus lacunae</name>
    <dbReference type="NCBI Taxonomy" id="2666307"/>
    <lineage>
        <taxon>Bacteria</taxon>
        <taxon>Pseudomonadati</taxon>
        <taxon>Pseudomonadota</taxon>
        <taxon>Betaproteobacteria</taxon>
        <taxon>Burkholderiales</taxon>
        <taxon>Burkholderiaceae</taxon>
        <taxon>Cupriavidus</taxon>
    </lineage>
</organism>
<dbReference type="InterPro" id="IPR052513">
    <property type="entry name" value="Thioester_dehydratase-like"/>
</dbReference>
<dbReference type="RefSeq" id="WP_115015623.1">
    <property type="nucleotide sequence ID" value="NZ_QKWJ01000011.1"/>
</dbReference>
<dbReference type="SUPFAM" id="SSF50249">
    <property type="entry name" value="Nucleic acid-binding proteins"/>
    <property type="match status" value="1"/>
</dbReference>
<reference evidence="4" key="1">
    <citation type="submission" date="2018-06" db="EMBL/GenBank/DDBJ databases">
        <authorList>
            <person name="Feng T."/>
            <person name="Jeon C.O."/>
        </authorList>
    </citation>
    <scope>NUCLEOTIDE SEQUENCE [LARGE SCALE GENOMIC DNA]</scope>
    <source>
        <strain evidence="4">S23</strain>
    </source>
</reference>
<dbReference type="Proteomes" id="UP000255165">
    <property type="component" value="Unassembled WGS sequence"/>
</dbReference>
<dbReference type="PANTHER" id="PTHR34075:SF5">
    <property type="entry name" value="BLR3430 PROTEIN"/>
    <property type="match status" value="1"/>
</dbReference>
<accession>A0A370NX64</accession>